<dbReference type="AlphaFoldDB" id="A0A0D0QF10"/>
<feature type="transmembrane region" description="Helical" evidence="1">
    <location>
        <begin position="410"/>
        <end position="441"/>
    </location>
</feature>
<keyword evidence="2" id="KW-0436">Ligase</keyword>
<feature type="transmembrane region" description="Helical" evidence="1">
    <location>
        <begin position="365"/>
        <end position="390"/>
    </location>
</feature>
<gene>
    <name evidence="2" type="ORF">Wenmar_00291</name>
</gene>
<evidence type="ECO:0000313" key="2">
    <source>
        <dbReference type="EMBL" id="KIQ70917.1"/>
    </source>
</evidence>
<dbReference type="STRING" id="1123501.Wenmar_00291"/>
<keyword evidence="3" id="KW-1185">Reference proteome</keyword>
<keyword evidence="1" id="KW-0472">Membrane</keyword>
<sequence>MPNSLAYLALIAWPAVSAVFFARMTPGRALITSLVVGYLLLPPQPAGIDLPLLPPLTKETIPSLAALVLALIHAPQRTSLVPEGRVGRVLVAVFVLSPVVTALTNSEPVGWGTFHLPGLGLRDMLAMIVQQSILIMPFLLGRALLAEADSQRDILMAFFVGGLVYSLPMLVEIRLSPQINIWVYGYFQHVFEQMMRGDGFRPLVFLYHGLWAAFFAMTSVVAAVALARAETSRRSVALWGAALYLFAVLVLCKSLASLLYAVALVPLVAVAGAKIQIRLAALLACLAIAYPVLKGTQLVPEDRLLAAARAVDDDRAASLEFRFAQERILLERAEMKPLFGWGSWGRNHEHDSRTGAILTVTDGRWVILIGIHGWIGFLAEFGLLALPILTLARRSWGADPDQLPPFTAPLVLLLGINLADLIPNATITPLTWMMAGAVLGFAERWQPARRSVLSPVRTVL</sequence>
<evidence type="ECO:0000313" key="3">
    <source>
        <dbReference type="Proteomes" id="UP000035100"/>
    </source>
</evidence>
<dbReference type="Proteomes" id="UP000035100">
    <property type="component" value="Unassembled WGS sequence"/>
</dbReference>
<evidence type="ECO:0000256" key="1">
    <source>
        <dbReference type="SAM" id="Phobius"/>
    </source>
</evidence>
<dbReference type="PATRIC" id="fig|1123501.6.peg.350"/>
<name>A0A0D0QF10_9RHOB</name>
<feature type="transmembrane region" description="Helical" evidence="1">
    <location>
        <begin position="275"/>
        <end position="293"/>
    </location>
</feature>
<organism evidence="2 3">
    <name type="scientific">Wenxinia marina DSM 24838</name>
    <dbReference type="NCBI Taxonomy" id="1123501"/>
    <lineage>
        <taxon>Bacteria</taxon>
        <taxon>Pseudomonadati</taxon>
        <taxon>Pseudomonadota</taxon>
        <taxon>Alphaproteobacteria</taxon>
        <taxon>Rhodobacterales</taxon>
        <taxon>Roseobacteraceae</taxon>
        <taxon>Wenxinia</taxon>
    </lineage>
</organism>
<feature type="transmembrane region" description="Helical" evidence="1">
    <location>
        <begin position="86"/>
        <end position="104"/>
    </location>
</feature>
<keyword evidence="1" id="KW-1133">Transmembrane helix</keyword>
<feature type="transmembrane region" description="Helical" evidence="1">
    <location>
        <begin position="238"/>
        <end position="263"/>
    </location>
</feature>
<accession>A0A0D0QF10</accession>
<comment type="caution">
    <text evidence="2">The sequence shown here is derived from an EMBL/GenBank/DDBJ whole genome shotgun (WGS) entry which is preliminary data.</text>
</comment>
<dbReference type="OrthoDB" id="7595044at2"/>
<feature type="transmembrane region" description="Helical" evidence="1">
    <location>
        <begin position="154"/>
        <end position="171"/>
    </location>
</feature>
<feature type="transmembrane region" description="Helical" evidence="1">
    <location>
        <begin position="124"/>
        <end position="145"/>
    </location>
</feature>
<dbReference type="GO" id="GO:0016874">
    <property type="term" value="F:ligase activity"/>
    <property type="evidence" value="ECO:0007669"/>
    <property type="project" value="UniProtKB-KW"/>
</dbReference>
<feature type="transmembrane region" description="Helical" evidence="1">
    <location>
        <begin position="204"/>
        <end position="226"/>
    </location>
</feature>
<reference evidence="2 3" key="1">
    <citation type="submission" date="2013-01" db="EMBL/GenBank/DDBJ databases">
        <authorList>
            <person name="Fiebig A."/>
            <person name="Goeker M."/>
            <person name="Klenk H.-P.P."/>
        </authorList>
    </citation>
    <scope>NUCLEOTIDE SEQUENCE [LARGE SCALE GENOMIC DNA]</scope>
    <source>
        <strain evidence="2 3">DSM 24838</strain>
    </source>
</reference>
<keyword evidence="1" id="KW-0812">Transmembrane</keyword>
<dbReference type="eggNOG" id="COG3307">
    <property type="taxonomic scope" value="Bacteria"/>
</dbReference>
<dbReference type="RefSeq" id="WP_018304420.1">
    <property type="nucleotide sequence ID" value="NZ_KB902313.1"/>
</dbReference>
<dbReference type="EMBL" id="AONG01000003">
    <property type="protein sequence ID" value="KIQ70917.1"/>
    <property type="molecule type" value="Genomic_DNA"/>
</dbReference>
<protein>
    <submittedName>
        <fullName evidence="2">O-antigen ligase like membrane protein</fullName>
    </submittedName>
</protein>
<proteinExistence type="predicted"/>